<evidence type="ECO:0000313" key="4">
    <source>
        <dbReference type="Proteomes" id="UP000282977"/>
    </source>
</evidence>
<proteinExistence type="predicted"/>
<dbReference type="EMBL" id="RZUL01000001">
    <property type="protein sequence ID" value="RVT43120.1"/>
    <property type="molecule type" value="Genomic_DNA"/>
</dbReference>
<protein>
    <submittedName>
        <fullName evidence="3">Pilus assembly protein TadG</fullName>
    </submittedName>
</protein>
<dbReference type="OrthoDB" id="7522752at2"/>
<feature type="transmembrane region" description="Helical" evidence="1">
    <location>
        <begin position="31"/>
        <end position="50"/>
    </location>
</feature>
<dbReference type="RefSeq" id="WP_127688655.1">
    <property type="nucleotide sequence ID" value="NZ_RZUL01000001.1"/>
</dbReference>
<accession>A0A437JBG6</accession>
<name>A0A437JBG6_9SPHN</name>
<reference evidence="3 4" key="1">
    <citation type="submission" date="2019-01" db="EMBL/GenBank/DDBJ databases">
        <authorList>
            <person name="Chen W.-M."/>
        </authorList>
    </citation>
    <scope>NUCLEOTIDE SEQUENCE [LARGE SCALE GENOMIC DNA]</scope>
    <source>
        <strain evidence="3 4">TLA-22</strain>
    </source>
</reference>
<comment type="caution">
    <text evidence="3">The sequence shown here is derived from an EMBL/GenBank/DDBJ whole genome shotgun (WGS) entry which is preliminary data.</text>
</comment>
<evidence type="ECO:0000313" key="3">
    <source>
        <dbReference type="EMBL" id="RVT43120.1"/>
    </source>
</evidence>
<keyword evidence="1" id="KW-0472">Membrane</keyword>
<sequence length="673" mass="72930">MGKSRGNTTDFRRDTPGGVLGSLLRNTRGNVLPMVAAGMFPMLGLIGGGVDMSRIYLTKSRLQQACDAGALAGRKMMAGGSWTANSNAANTAARAMFDANFVDGAYGTTGRTRTFTENAGTVTGTTSVTVPMALMKLFGVTSRQLTVTCQAEMRIPNSDVMFVLDNTGSMAQCASGNSCGSDTKIVGLRAAVKCFYEALAKIDTDEDCGSVPTTANGSDVQLRFGFVPYAVNVNVGRLLQNNWMVDEHLYQSRVPVLKATASLVATSNGSYGSWSGYTTYGTYTDVDSQDDCDDLANSFDANLDNGTEGAPFNQKYTGRSDAFPTDTLVDFDVNMPMRQRDAKRQSYSSSTDTCVVESRTRNFTQRRTYTYFDYYTYRPVTLNVSALKTGGSTWANSISLPRDTRGVYASTTWTGCIEERQAHVADSDPSNDYNPIPATAFDMDIDMIPTSDPATQWKPQLQDVQWGRFDGSGNTVANVDTAGNLARNYTGPNCPVAARRLQEYLSATDYEDYVDSMTPAGNTYHDIGLIWGARLLSPTGLFAADNATTPEGGEIQRHLIFMTDGDTVTDNRNVSPYGIAWWDRRQSNSASAPSNALLTSNVNARMQALCTNVKNRNITLWVISFGSGVSNAAQTALQNCASPGRFYSAADSAQLIDQFRQIADNISQLRLTN</sequence>
<dbReference type="InterPro" id="IPR028087">
    <property type="entry name" value="Tad_N"/>
</dbReference>
<dbReference type="Pfam" id="PF13400">
    <property type="entry name" value="Tad"/>
    <property type="match status" value="1"/>
</dbReference>
<dbReference type="SUPFAM" id="SSF53300">
    <property type="entry name" value="vWA-like"/>
    <property type="match status" value="1"/>
</dbReference>
<dbReference type="AlphaFoldDB" id="A0A437JBG6"/>
<evidence type="ECO:0000256" key="1">
    <source>
        <dbReference type="SAM" id="Phobius"/>
    </source>
</evidence>
<keyword evidence="1" id="KW-1133">Transmembrane helix</keyword>
<dbReference type="Proteomes" id="UP000282977">
    <property type="component" value="Unassembled WGS sequence"/>
</dbReference>
<evidence type="ECO:0000259" key="2">
    <source>
        <dbReference type="Pfam" id="PF13400"/>
    </source>
</evidence>
<feature type="domain" description="Putative Flp pilus-assembly TadG-like N-terminal" evidence="2">
    <location>
        <begin position="29"/>
        <end position="73"/>
    </location>
</feature>
<keyword evidence="4" id="KW-1185">Reference proteome</keyword>
<organism evidence="3 4">
    <name type="scientific">Sphingobium algorifonticola</name>
    <dbReference type="NCBI Taxonomy" id="2008318"/>
    <lineage>
        <taxon>Bacteria</taxon>
        <taxon>Pseudomonadati</taxon>
        <taxon>Pseudomonadota</taxon>
        <taxon>Alphaproteobacteria</taxon>
        <taxon>Sphingomonadales</taxon>
        <taxon>Sphingomonadaceae</taxon>
        <taxon>Sphingobium</taxon>
    </lineage>
</organism>
<gene>
    <name evidence="3" type="ORF">ENE74_00305</name>
</gene>
<dbReference type="InterPro" id="IPR036465">
    <property type="entry name" value="vWFA_dom_sf"/>
</dbReference>
<keyword evidence="1" id="KW-0812">Transmembrane</keyword>
<dbReference type="Gene3D" id="3.40.50.410">
    <property type="entry name" value="von Willebrand factor, type A domain"/>
    <property type="match status" value="2"/>
</dbReference>